<dbReference type="PANTHER" id="PTHR38134">
    <property type="entry name" value="SLR1395 PROTEIN"/>
    <property type="match status" value="1"/>
</dbReference>
<dbReference type="RefSeq" id="WP_284203739.1">
    <property type="nucleotide sequence ID" value="NZ_BSPQ01000005.1"/>
</dbReference>
<keyword evidence="2" id="KW-1185">Reference proteome</keyword>
<organism evidence="1 2">
    <name type="scientific">Psychromonas marina</name>
    <dbReference type="NCBI Taxonomy" id="88364"/>
    <lineage>
        <taxon>Bacteria</taxon>
        <taxon>Pseudomonadati</taxon>
        <taxon>Pseudomonadota</taxon>
        <taxon>Gammaproteobacteria</taxon>
        <taxon>Alteromonadales</taxon>
        <taxon>Psychromonadaceae</taxon>
        <taxon>Psychromonas</taxon>
    </lineage>
</organism>
<protein>
    <recommendedName>
        <fullName evidence="3">Glycosyl transferase family 28 C-terminal domain-containing protein</fullName>
    </recommendedName>
</protein>
<sequence length="357" mass="39883">MHLCFSITAHGNGHGAITCSVVNRVMQHYPQIKISIMTLLPKCYLDSRLVAQFDYYPVGSDFGMLMSSAIGIDIVNSRHQYQTLFENWQAYVDQEKQILSAIKADVLISNISPISLDAAHQLGIKTASVAPFNWAQIYQAYCLDGSLETLTVYQKMNSVYQAVEQVFKPLPFVPLNDGKEIAIASINDQPIADLLTLQQRLPSNVNKIGLVALGGLPFPLDLGRWPTIKGMHWLVDQDIPAARKDMSQIKSLNIPFLQLVGACDVIITKPGYGTYCEIASLAKYKKIRAISLKRPDWPETPYLNTFLAQRVPFVEVDQVSLSGQALENVIEKLDRLNYPEQLVCEDGAMQLVKRLLN</sequence>
<comment type="caution">
    <text evidence="1">The sequence shown here is derived from an EMBL/GenBank/DDBJ whole genome shotgun (WGS) entry which is preliminary data.</text>
</comment>
<evidence type="ECO:0008006" key="3">
    <source>
        <dbReference type="Google" id="ProtNLM"/>
    </source>
</evidence>
<dbReference type="EMBL" id="BSPQ01000005">
    <property type="protein sequence ID" value="GLS90616.1"/>
    <property type="molecule type" value="Genomic_DNA"/>
</dbReference>
<evidence type="ECO:0000313" key="1">
    <source>
        <dbReference type="EMBL" id="GLS90616.1"/>
    </source>
</evidence>
<reference evidence="2" key="1">
    <citation type="journal article" date="2019" name="Int. J. Syst. Evol. Microbiol.">
        <title>The Global Catalogue of Microorganisms (GCM) 10K type strain sequencing project: providing services to taxonomists for standard genome sequencing and annotation.</title>
        <authorList>
            <consortium name="The Broad Institute Genomics Platform"/>
            <consortium name="The Broad Institute Genome Sequencing Center for Infectious Disease"/>
            <person name="Wu L."/>
            <person name="Ma J."/>
        </authorList>
    </citation>
    <scope>NUCLEOTIDE SEQUENCE [LARGE SCALE GENOMIC DNA]</scope>
    <source>
        <strain evidence="2">NBRC 103166</strain>
    </source>
</reference>
<proteinExistence type="predicted"/>
<evidence type="ECO:0000313" key="2">
    <source>
        <dbReference type="Proteomes" id="UP001157353"/>
    </source>
</evidence>
<gene>
    <name evidence="1" type="ORF">GCM10007916_16830</name>
</gene>
<accession>A0ABQ6E0T6</accession>
<dbReference type="Proteomes" id="UP001157353">
    <property type="component" value="Unassembled WGS sequence"/>
</dbReference>
<dbReference type="PANTHER" id="PTHR38134:SF2">
    <property type="entry name" value="GALACTOKINASE"/>
    <property type="match status" value="1"/>
</dbReference>
<dbReference type="InterPro" id="IPR053205">
    <property type="entry name" value="GHMP_kinase_L-arabinokinase"/>
</dbReference>
<name>A0ABQ6E0T6_9GAMM</name>